<feature type="domain" description="VOC" evidence="9">
    <location>
        <begin position="8"/>
        <end position="122"/>
    </location>
</feature>
<dbReference type="Pfam" id="PF00903">
    <property type="entry name" value="Glyoxalase"/>
    <property type="match status" value="1"/>
</dbReference>
<dbReference type="Gene3D" id="3.10.180.10">
    <property type="entry name" value="2,3-Dihydroxybiphenyl 1,2-Dioxygenase, domain 1"/>
    <property type="match status" value="2"/>
</dbReference>
<dbReference type="Proteomes" id="UP001379533">
    <property type="component" value="Chromosome"/>
</dbReference>
<evidence type="ECO:0000256" key="5">
    <source>
        <dbReference type="ARBA" id="ARBA00022964"/>
    </source>
</evidence>
<dbReference type="SUPFAM" id="SSF54593">
    <property type="entry name" value="Glyoxalase/Bleomycin resistance protein/Dihydroxybiphenyl dioxygenase"/>
    <property type="match status" value="2"/>
</dbReference>
<keyword evidence="7 8" id="KW-0408">Iron</keyword>
<dbReference type="InterPro" id="IPR029068">
    <property type="entry name" value="Glyas_Bleomycin-R_OHBP_Dase"/>
</dbReference>
<dbReference type="PROSITE" id="PS51819">
    <property type="entry name" value="VOC"/>
    <property type="match status" value="2"/>
</dbReference>
<evidence type="ECO:0000256" key="3">
    <source>
        <dbReference type="ARBA" id="ARBA00022723"/>
    </source>
</evidence>
<proteinExistence type="inferred from homology"/>
<evidence type="ECO:0000259" key="9">
    <source>
        <dbReference type="PROSITE" id="PS51819"/>
    </source>
</evidence>
<keyword evidence="5 8" id="KW-0223">Dioxygenase</keyword>
<sequence>MSLFGKTKMGYAVVESRHLPQWRTLLEEGIGLHVTHAGEDDIAFRLDEHARRIIVRRGDAEDVVATGWQLEDEAALEAVVSRCRARGITVASGSAAAAKERGVASFVTVQGPKGLAIELFTNATRADAPLEMLASGFVTGLGGMGHIALTTRLPDDVERFWGELFDARLSDRVAQRIAGVMVDIAFLRLNERHHSIAIAATRGLRLDPLRTKVQHVNLEAASMDDIERAFARCRQLGFEMAHEIGQHPNDHQISFYVLTPSGFELELGWNARKVDEASWRTASYDAISSWGHKPERSGVAHRLAENAGNFARGLHSLLNPEFAPLRKP</sequence>
<dbReference type="PROSITE" id="PS00082">
    <property type="entry name" value="EXTRADIOL_DIOXYGENAS"/>
    <property type="match status" value="1"/>
</dbReference>
<keyword evidence="3" id="KW-0479">Metal-binding</keyword>
<dbReference type="Pfam" id="PF22632">
    <property type="entry name" value="BphC_D1"/>
    <property type="match status" value="1"/>
</dbReference>
<dbReference type="InterPro" id="IPR004360">
    <property type="entry name" value="Glyas_Fos-R_dOase_dom"/>
</dbReference>
<dbReference type="InterPro" id="IPR000486">
    <property type="entry name" value="Xdiol_ring_cleave_dOase_1/2"/>
</dbReference>
<evidence type="ECO:0000313" key="11">
    <source>
        <dbReference type="Proteomes" id="UP001379533"/>
    </source>
</evidence>
<protein>
    <submittedName>
        <fullName evidence="10">VOC family protein</fullName>
    </submittedName>
</protein>
<organism evidence="10 11">
    <name type="scientific">Pendulispora brunnea</name>
    <dbReference type="NCBI Taxonomy" id="2905690"/>
    <lineage>
        <taxon>Bacteria</taxon>
        <taxon>Pseudomonadati</taxon>
        <taxon>Myxococcota</taxon>
        <taxon>Myxococcia</taxon>
        <taxon>Myxococcales</taxon>
        <taxon>Sorangiineae</taxon>
        <taxon>Pendulisporaceae</taxon>
        <taxon>Pendulispora</taxon>
    </lineage>
</organism>
<evidence type="ECO:0000256" key="6">
    <source>
        <dbReference type="ARBA" id="ARBA00023002"/>
    </source>
</evidence>
<comment type="similarity">
    <text evidence="2 8">Belongs to the extradiol ring-cleavage dioxygenase family.</text>
</comment>
<dbReference type="EMBL" id="CP089982">
    <property type="protein sequence ID" value="WXA91157.1"/>
    <property type="molecule type" value="Genomic_DNA"/>
</dbReference>
<reference evidence="10 11" key="1">
    <citation type="submission" date="2021-12" db="EMBL/GenBank/DDBJ databases">
        <title>Discovery of the Pendulisporaceae a myxobacterial family with distinct sporulation behavior and unique specialized metabolism.</title>
        <authorList>
            <person name="Garcia R."/>
            <person name="Popoff A."/>
            <person name="Bader C.D."/>
            <person name="Loehr J."/>
            <person name="Walesch S."/>
            <person name="Walt C."/>
            <person name="Boldt J."/>
            <person name="Bunk B."/>
            <person name="Haeckl F.J.F.P.J."/>
            <person name="Gunesch A.P."/>
            <person name="Birkelbach J."/>
            <person name="Nuebel U."/>
            <person name="Pietschmann T."/>
            <person name="Bach T."/>
            <person name="Mueller R."/>
        </authorList>
    </citation>
    <scope>NUCLEOTIDE SEQUENCE [LARGE SCALE GENOMIC DNA]</scope>
    <source>
        <strain evidence="10 11">MSr12523</strain>
    </source>
</reference>
<keyword evidence="6 8" id="KW-0560">Oxidoreductase</keyword>
<dbReference type="CDD" id="cd07252">
    <property type="entry name" value="BphC1-RGP6_N_like"/>
    <property type="match status" value="1"/>
</dbReference>
<comment type="cofactor">
    <cofactor evidence="1 8">
        <name>Fe(2+)</name>
        <dbReference type="ChEBI" id="CHEBI:29033"/>
    </cofactor>
</comment>
<evidence type="ECO:0000256" key="8">
    <source>
        <dbReference type="RuleBase" id="RU000683"/>
    </source>
</evidence>
<dbReference type="InterPro" id="IPR037523">
    <property type="entry name" value="VOC_core"/>
</dbReference>
<dbReference type="RefSeq" id="WP_394841778.1">
    <property type="nucleotide sequence ID" value="NZ_CP089982.1"/>
</dbReference>
<evidence type="ECO:0000313" key="10">
    <source>
        <dbReference type="EMBL" id="WXA91157.1"/>
    </source>
</evidence>
<accession>A0ABZ2JXD7</accession>
<dbReference type="CDD" id="cd07237">
    <property type="entry name" value="BphC1-RGP6_C_like"/>
    <property type="match status" value="1"/>
</dbReference>
<feature type="domain" description="VOC" evidence="9">
    <location>
        <begin position="143"/>
        <end position="270"/>
    </location>
</feature>
<keyword evidence="11" id="KW-1185">Reference proteome</keyword>
<evidence type="ECO:0000256" key="4">
    <source>
        <dbReference type="ARBA" id="ARBA00022797"/>
    </source>
</evidence>
<evidence type="ECO:0000256" key="7">
    <source>
        <dbReference type="ARBA" id="ARBA00023004"/>
    </source>
</evidence>
<keyword evidence="4 8" id="KW-0058">Aromatic hydrocarbons catabolism</keyword>
<name>A0ABZ2JXD7_9BACT</name>
<evidence type="ECO:0000256" key="1">
    <source>
        <dbReference type="ARBA" id="ARBA00001954"/>
    </source>
</evidence>
<gene>
    <name evidence="10" type="ORF">LZC95_32465</name>
</gene>
<evidence type="ECO:0000256" key="2">
    <source>
        <dbReference type="ARBA" id="ARBA00008784"/>
    </source>
</evidence>